<dbReference type="EMBL" id="SNWF01000004">
    <property type="protein sequence ID" value="TDN94707.1"/>
    <property type="molecule type" value="Genomic_DNA"/>
</dbReference>
<name>A0A4R6GIM7_9BURK</name>
<keyword evidence="2" id="KW-1185">Reference proteome</keyword>
<comment type="caution">
    <text evidence="1">The sequence shown here is derived from an EMBL/GenBank/DDBJ whole genome shotgun (WGS) entry which is preliminary data.</text>
</comment>
<dbReference type="Pfam" id="PF04305">
    <property type="entry name" value="DUF455"/>
    <property type="match status" value="1"/>
</dbReference>
<dbReference type="InterPro" id="IPR007402">
    <property type="entry name" value="DUF455"/>
</dbReference>
<evidence type="ECO:0000313" key="2">
    <source>
        <dbReference type="Proteomes" id="UP000294737"/>
    </source>
</evidence>
<dbReference type="InterPro" id="IPR009078">
    <property type="entry name" value="Ferritin-like_SF"/>
</dbReference>
<dbReference type="Proteomes" id="UP000294737">
    <property type="component" value="Unassembled WGS sequence"/>
</dbReference>
<dbReference type="CDD" id="cd00657">
    <property type="entry name" value="Ferritin_like"/>
    <property type="match status" value="1"/>
</dbReference>
<gene>
    <name evidence="1" type="ORF">EV677_1262</name>
</gene>
<dbReference type="PANTHER" id="PTHR42782:SF4">
    <property type="entry name" value="DUF455 DOMAIN-CONTAINING PROTEIN"/>
    <property type="match status" value="1"/>
</dbReference>
<accession>A0A4R6GIM7</accession>
<dbReference type="OrthoDB" id="9778629at2"/>
<dbReference type="RefSeq" id="WP_112991410.1">
    <property type="nucleotide sequence ID" value="NZ_PTLZ01000001.1"/>
</dbReference>
<reference evidence="1 2" key="1">
    <citation type="submission" date="2019-03" db="EMBL/GenBank/DDBJ databases">
        <title>Genomic Encyclopedia of Type Strains, Phase IV (KMG-IV): sequencing the most valuable type-strain genomes for metagenomic binning, comparative biology and taxonomic classification.</title>
        <authorList>
            <person name="Goeker M."/>
        </authorList>
    </citation>
    <scope>NUCLEOTIDE SEQUENCE [LARGE SCALE GENOMIC DNA]</scope>
    <source>
        <strain evidence="1 2">DSM 18555</strain>
    </source>
</reference>
<dbReference type="PIRSF" id="PIRSF012318">
    <property type="entry name" value="UCP012318"/>
    <property type="match status" value="1"/>
</dbReference>
<dbReference type="SUPFAM" id="SSF47240">
    <property type="entry name" value="Ferritin-like"/>
    <property type="match status" value="1"/>
</dbReference>
<dbReference type="InterPro" id="IPR011197">
    <property type="entry name" value="UCP012318"/>
</dbReference>
<proteinExistence type="predicted"/>
<dbReference type="AlphaFoldDB" id="A0A4R6GIM7"/>
<organism evidence="1 2">
    <name type="scientific">Herminiimonas fonticola</name>
    <dbReference type="NCBI Taxonomy" id="303380"/>
    <lineage>
        <taxon>Bacteria</taxon>
        <taxon>Pseudomonadati</taxon>
        <taxon>Pseudomonadota</taxon>
        <taxon>Betaproteobacteria</taxon>
        <taxon>Burkholderiales</taxon>
        <taxon>Oxalobacteraceae</taxon>
        <taxon>Herminiimonas</taxon>
    </lineage>
</organism>
<sequence>MNSPHLTAPSDVTELRTLALRWAGETDPSCKAQGVIAMATRWQEGQLSLNTQQRLATQLPIPGRPVRPELISPRFVKHRSMLTVEGRAAMIHALTHIEFNAINLALDAVWRFAGMPQAYYADWLQVAGEEALHFSLLAAHLQTLGYQYGDFSAHNSMWEMADKTSGDILARMALVPRTLEARGLDATPMTRAKLAQAGDQPAAEILDIILRDEIGHVAIGNHWYKVLCDERSLDPVATYAILTVQYKAPVLRGPFNFPARRAAGFSEIELTALMDGVPSATVLK</sequence>
<protein>
    <submittedName>
        <fullName evidence="1">Uncharacterized ferritin-like protein (DUF455 family)</fullName>
    </submittedName>
</protein>
<dbReference type="PANTHER" id="PTHR42782">
    <property type="entry name" value="SI:CH73-314G15.3"/>
    <property type="match status" value="1"/>
</dbReference>
<evidence type="ECO:0000313" key="1">
    <source>
        <dbReference type="EMBL" id="TDN94707.1"/>
    </source>
</evidence>